<gene>
    <name evidence="3" type="ORF">LQ567_08175</name>
</gene>
<reference evidence="3 4" key="1">
    <citation type="submission" date="2021-11" db="EMBL/GenBank/DDBJ databases">
        <title>Genomic of Niabella pedocola.</title>
        <authorList>
            <person name="Wu T."/>
        </authorList>
    </citation>
    <scope>NUCLEOTIDE SEQUENCE [LARGE SCALE GENOMIC DNA]</scope>
    <source>
        <strain evidence="3 4">JCM 31011</strain>
    </source>
</reference>
<proteinExistence type="predicted"/>
<keyword evidence="1" id="KW-0812">Transmembrane</keyword>
<keyword evidence="4" id="KW-1185">Reference proteome</keyword>
<evidence type="ECO:0000313" key="3">
    <source>
        <dbReference type="EMBL" id="MCD2422733.1"/>
    </source>
</evidence>
<feature type="transmembrane region" description="Helical" evidence="1">
    <location>
        <begin position="151"/>
        <end position="169"/>
    </location>
</feature>
<dbReference type="Pfam" id="PF26566">
    <property type="entry name" value="PH_40"/>
    <property type="match status" value="1"/>
</dbReference>
<comment type="caution">
    <text evidence="3">The sequence shown here is derived from an EMBL/GenBank/DDBJ whole genome shotgun (WGS) entry which is preliminary data.</text>
</comment>
<sequence length="303" mass="34941">MNPLTSKLQYRDFEKGEFTGIAERTLQETMALILAYPWTGQRDHFVVGLTGPGVTVQDNRGNYLKLALYYNGKYIAYYCYAAGRLYQKAFEKPEDVTDAVTAFFTSSDNPPEGFLFQKSFFQNQGTHFPTRNFRYSIQDLSFWQLISRGGTVFHIFIGIFLIATVIPGIRNYNSPATQGFLLVLFLILFLIGGGINLFLLYRYYMADKNTVIILSKGLPDFYFGNEQQQTKYNKQDIQKIELKRRSNRRSPVSEFAVYKICMTNGTELRFTSLLIPPDQLSEKMHKVQVKAVERFAWPAFRAL</sequence>
<organism evidence="3 4">
    <name type="scientific">Niabella pedocola</name>
    <dbReference type="NCBI Taxonomy" id="1752077"/>
    <lineage>
        <taxon>Bacteria</taxon>
        <taxon>Pseudomonadati</taxon>
        <taxon>Bacteroidota</taxon>
        <taxon>Chitinophagia</taxon>
        <taxon>Chitinophagales</taxon>
        <taxon>Chitinophagaceae</taxon>
        <taxon>Niabella</taxon>
    </lineage>
</organism>
<keyword evidence="1" id="KW-1133">Transmembrane helix</keyword>
<dbReference type="Proteomes" id="UP001199816">
    <property type="component" value="Unassembled WGS sequence"/>
</dbReference>
<dbReference type="RefSeq" id="WP_231004011.1">
    <property type="nucleotide sequence ID" value="NZ_JAJNEC010000005.1"/>
</dbReference>
<protein>
    <recommendedName>
        <fullName evidence="2">PH domain-containing protein</fullName>
    </recommendedName>
</protein>
<name>A0ABS8PNS1_9BACT</name>
<feature type="transmembrane region" description="Helical" evidence="1">
    <location>
        <begin position="181"/>
        <end position="201"/>
    </location>
</feature>
<accession>A0ABS8PNS1</accession>
<evidence type="ECO:0000259" key="2">
    <source>
        <dbReference type="Pfam" id="PF26566"/>
    </source>
</evidence>
<evidence type="ECO:0000313" key="4">
    <source>
        <dbReference type="Proteomes" id="UP001199816"/>
    </source>
</evidence>
<dbReference type="EMBL" id="JAJNEC010000005">
    <property type="protein sequence ID" value="MCD2422733.1"/>
    <property type="molecule type" value="Genomic_DNA"/>
</dbReference>
<keyword evidence="1" id="KW-0472">Membrane</keyword>
<evidence type="ECO:0000256" key="1">
    <source>
        <dbReference type="SAM" id="Phobius"/>
    </source>
</evidence>
<feature type="domain" description="PH" evidence="2">
    <location>
        <begin position="151"/>
        <end position="283"/>
    </location>
</feature>
<dbReference type="InterPro" id="IPR058916">
    <property type="entry name" value="PH_40"/>
</dbReference>